<dbReference type="AlphaFoldDB" id="A0A8J5T0E5"/>
<keyword evidence="1" id="KW-0732">Signal</keyword>
<dbReference type="Proteomes" id="UP000729402">
    <property type="component" value="Unassembled WGS sequence"/>
</dbReference>
<feature type="chain" id="PRO_5035258448" evidence="1">
    <location>
        <begin position="22"/>
        <end position="159"/>
    </location>
</feature>
<reference evidence="2" key="1">
    <citation type="journal article" date="2021" name="bioRxiv">
        <title>Whole Genome Assembly and Annotation of Northern Wild Rice, Zizania palustris L., Supports a Whole Genome Duplication in the Zizania Genus.</title>
        <authorList>
            <person name="Haas M."/>
            <person name="Kono T."/>
            <person name="Macchietto M."/>
            <person name="Millas R."/>
            <person name="McGilp L."/>
            <person name="Shao M."/>
            <person name="Duquette J."/>
            <person name="Hirsch C.N."/>
            <person name="Kimball J."/>
        </authorList>
    </citation>
    <scope>NUCLEOTIDE SEQUENCE</scope>
    <source>
        <tissue evidence="2">Fresh leaf tissue</tissue>
    </source>
</reference>
<sequence>MAGARVMYFVALCALAAFAVAVTGDNSGTVANWVATNGINGGRYRTGQECFPPSIFFCRLVGAQLNQLIIYGSDALDMLSPGLKYSAPPGMARREVAAAFTARDTPPRFPPRGWTCAVRSIVPRRPGWPHTTALPPPHGFKLCYLLRAHGYLHLFALQT</sequence>
<evidence type="ECO:0000256" key="1">
    <source>
        <dbReference type="SAM" id="SignalP"/>
    </source>
</evidence>
<organism evidence="2 3">
    <name type="scientific">Zizania palustris</name>
    <name type="common">Northern wild rice</name>
    <dbReference type="NCBI Taxonomy" id="103762"/>
    <lineage>
        <taxon>Eukaryota</taxon>
        <taxon>Viridiplantae</taxon>
        <taxon>Streptophyta</taxon>
        <taxon>Embryophyta</taxon>
        <taxon>Tracheophyta</taxon>
        <taxon>Spermatophyta</taxon>
        <taxon>Magnoliopsida</taxon>
        <taxon>Liliopsida</taxon>
        <taxon>Poales</taxon>
        <taxon>Poaceae</taxon>
        <taxon>BOP clade</taxon>
        <taxon>Oryzoideae</taxon>
        <taxon>Oryzeae</taxon>
        <taxon>Zizaniinae</taxon>
        <taxon>Zizania</taxon>
    </lineage>
</organism>
<evidence type="ECO:0000313" key="3">
    <source>
        <dbReference type="Proteomes" id="UP000729402"/>
    </source>
</evidence>
<protein>
    <submittedName>
        <fullName evidence="2">Uncharacterized protein</fullName>
    </submittedName>
</protein>
<reference evidence="2" key="2">
    <citation type="submission" date="2021-02" db="EMBL/GenBank/DDBJ databases">
        <authorList>
            <person name="Kimball J.A."/>
            <person name="Haas M.W."/>
            <person name="Macchietto M."/>
            <person name="Kono T."/>
            <person name="Duquette J."/>
            <person name="Shao M."/>
        </authorList>
    </citation>
    <scope>NUCLEOTIDE SEQUENCE</scope>
    <source>
        <tissue evidence="2">Fresh leaf tissue</tissue>
    </source>
</reference>
<name>A0A8J5T0E5_ZIZPA</name>
<gene>
    <name evidence="2" type="ORF">GUJ93_ZPchr0006g42214</name>
</gene>
<accession>A0A8J5T0E5</accession>
<dbReference type="EMBL" id="JAAALK010000283">
    <property type="protein sequence ID" value="KAG8074647.1"/>
    <property type="molecule type" value="Genomic_DNA"/>
</dbReference>
<feature type="signal peptide" evidence="1">
    <location>
        <begin position="1"/>
        <end position="21"/>
    </location>
</feature>
<proteinExistence type="predicted"/>
<comment type="caution">
    <text evidence="2">The sequence shown here is derived from an EMBL/GenBank/DDBJ whole genome shotgun (WGS) entry which is preliminary data.</text>
</comment>
<keyword evidence="3" id="KW-1185">Reference proteome</keyword>
<evidence type="ECO:0000313" key="2">
    <source>
        <dbReference type="EMBL" id="KAG8074647.1"/>
    </source>
</evidence>